<accession>A0AAP2W5W2</accession>
<proteinExistence type="predicted"/>
<sequence length="194" mass="22216">MLKAVTNKDFPMLREALSLLFNVELEYDPDMKKVKNFSTSDFIRFMTMGPDPHGRIRIFFIEGTDDLSNGMFKNTDIIGFNMVKKKLVFVAIPSKVEPISEECDFMPRSMESYLLAVTLHELYENLTGDVSHCHNPGKCINSICKLYDNGTCCVCMAGLIETRYPDITLEDLFCEEDLGLLKEALRKYERLEAI</sequence>
<evidence type="ECO:0000313" key="1">
    <source>
        <dbReference type="EMBL" id="MCD1294718.1"/>
    </source>
</evidence>
<keyword evidence="2" id="KW-1185">Reference proteome</keyword>
<name>A0AAP2W5W2_9EURY</name>
<dbReference type="EMBL" id="PGCK01000004">
    <property type="protein sequence ID" value="MCD1294718.1"/>
    <property type="molecule type" value="Genomic_DNA"/>
</dbReference>
<gene>
    <name evidence="1" type="ORF">CUJ83_06865</name>
</gene>
<dbReference type="RefSeq" id="WP_230741552.1">
    <property type="nucleotide sequence ID" value="NZ_PGCK01000004.1"/>
</dbReference>
<dbReference type="AlphaFoldDB" id="A0AAP2W5W2"/>
<dbReference type="Proteomes" id="UP001320159">
    <property type="component" value="Unassembled WGS sequence"/>
</dbReference>
<reference evidence="1 2" key="1">
    <citation type="submission" date="2017-11" db="EMBL/GenBank/DDBJ databases">
        <title>Isolation and Characterization of Family Methanocellaceae Species from Potential Methane Hydrate Area Offshore Southwestern Taiwan.</title>
        <authorList>
            <person name="Zhang W.-L."/>
            <person name="Chen W.-C."/>
            <person name="Lai M.-C."/>
            <person name="Chen S.-C."/>
        </authorList>
    </citation>
    <scope>NUCLEOTIDE SEQUENCE [LARGE SCALE GENOMIC DNA]</scope>
    <source>
        <strain evidence="1 2">CWC-04</strain>
    </source>
</reference>
<organism evidence="1 2">
    <name type="scientific">Methanooceanicella nereidis</name>
    <dbReference type="NCBI Taxonomy" id="2052831"/>
    <lineage>
        <taxon>Archaea</taxon>
        <taxon>Methanobacteriati</taxon>
        <taxon>Methanobacteriota</taxon>
        <taxon>Stenosarchaea group</taxon>
        <taxon>Methanomicrobia</taxon>
        <taxon>Methanocellales</taxon>
        <taxon>Methanocellaceae</taxon>
        <taxon>Methanooceanicella</taxon>
    </lineage>
</organism>
<comment type="caution">
    <text evidence="1">The sequence shown here is derived from an EMBL/GenBank/DDBJ whole genome shotgun (WGS) entry which is preliminary data.</text>
</comment>
<evidence type="ECO:0000313" key="2">
    <source>
        <dbReference type="Proteomes" id="UP001320159"/>
    </source>
</evidence>
<protein>
    <submittedName>
        <fullName evidence="1">Uncharacterized protein</fullName>
    </submittedName>
</protein>